<dbReference type="STRING" id="641491.DND132_2097"/>
<protein>
    <submittedName>
        <fullName evidence="2">Uncharacterized protein</fullName>
    </submittedName>
</protein>
<gene>
    <name evidence="2" type="ORF">DND132_2097</name>
</gene>
<accession>F0JHR6</accession>
<dbReference type="AlphaFoldDB" id="F0JHR6"/>
<dbReference type="KEGG" id="ddn:DND132_2097"/>
<keyword evidence="1" id="KW-0175">Coiled coil</keyword>
<evidence type="ECO:0000256" key="1">
    <source>
        <dbReference type="SAM" id="Coils"/>
    </source>
</evidence>
<feature type="coiled-coil region" evidence="1">
    <location>
        <begin position="21"/>
        <end position="48"/>
    </location>
</feature>
<dbReference type="HOGENOM" id="CLU_127554_0_0_7"/>
<name>F0JHR6_9BACT</name>
<proteinExistence type="predicted"/>
<keyword evidence="3" id="KW-1185">Reference proteome</keyword>
<organism evidence="2 3">
    <name type="scientific">Pseudodesulfovibrio mercurii</name>
    <dbReference type="NCBI Taxonomy" id="641491"/>
    <lineage>
        <taxon>Bacteria</taxon>
        <taxon>Pseudomonadati</taxon>
        <taxon>Thermodesulfobacteriota</taxon>
        <taxon>Desulfovibrionia</taxon>
        <taxon>Desulfovibrionales</taxon>
        <taxon>Desulfovibrionaceae</taxon>
    </lineage>
</organism>
<evidence type="ECO:0000313" key="2">
    <source>
        <dbReference type="EMBL" id="EGB15302.1"/>
    </source>
</evidence>
<dbReference type="RefSeq" id="WP_014322729.1">
    <property type="nucleotide sequence ID" value="NC_016803.1"/>
</dbReference>
<dbReference type="Proteomes" id="UP000007845">
    <property type="component" value="Chromosome"/>
</dbReference>
<reference evidence="2 3" key="1">
    <citation type="journal article" date="2011" name="J. Bacteriol.">
        <title>Genome sequence of the mercury-methylating strain Desulfovibrio desulfuricans ND132.</title>
        <authorList>
            <person name="Brown S.D."/>
            <person name="Gilmour C.C."/>
            <person name="Kucken A.M."/>
            <person name="Wall J.D."/>
            <person name="Elias D.A."/>
            <person name="Brandt C.C."/>
            <person name="Podar M."/>
            <person name="Chertkov O."/>
            <person name="Held B."/>
            <person name="Bruce D.C."/>
            <person name="Detter J.C."/>
            <person name="Tapia R."/>
            <person name="Han C.S."/>
            <person name="Goodwin L.A."/>
            <person name="Cheng J.F."/>
            <person name="Pitluck S."/>
            <person name="Woyke T."/>
            <person name="Mikhailova N."/>
            <person name="Ivanova N.N."/>
            <person name="Han J."/>
            <person name="Lucas S."/>
            <person name="Lapidus A.L."/>
            <person name="Land M.L."/>
            <person name="Hauser L.J."/>
            <person name="Palumbo A.V."/>
        </authorList>
    </citation>
    <scope>NUCLEOTIDE SEQUENCE [LARGE SCALE GENOMIC DNA]</scope>
    <source>
        <strain evidence="2 3">ND132</strain>
    </source>
</reference>
<evidence type="ECO:0000313" key="3">
    <source>
        <dbReference type="Proteomes" id="UP000007845"/>
    </source>
</evidence>
<dbReference type="OrthoDB" id="5458493at2"/>
<dbReference type="EMBL" id="CP003220">
    <property type="protein sequence ID" value="EGB15302.1"/>
    <property type="molecule type" value="Genomic_DNA"/>
</dbReference>
<sequence length="153" mass="17851">MSTQKLRAIYKQLTDKIEISREKALFEIKELKTDLNELQRHLSGRKKETDIQPEDLMRSVYEIAQFLRDMRKREEILAEMEGVAAETEAEEYLLSRGARLLTRPSGWHFQTSKERFLLHGSDTVKAAAELRKLLAAGKRLKRPAKKKKQPESR</sequence>
<dbReference type="eggNOG" id="ENOG5034BZW">
    <property type="taxonomic scope" value="Bacteria"/>
</dbReference>